<feature type="transmembrane region" description="Helical" evidence="10">
    <location>
        <begin position="455"/>
        <end position="478"/>
    </location>
</feature>
<organism evidence="12 13">
    <name type="scientific">Colletotrichum plurivorum</name>
    <dbReference type="NCBI Taxonomy" id="2175906"/>
    <lineage>
        <taxon>Eukaryota</taxon>
        <taxon>Fungi</taxon>
        <taxon>Dikarya</taxon>
        <taxon>Ascomycota</taxon>
        <taxon>Pezizomycotina</taxon>
        <taxon>Sordariomycetes</taxon>
        <taxon>Hypocreomycetidae</taxon>
        <taxon>Glomerellales</taxon>
        <taxon>Glomerellaceae</taxon>
        <taxon>Colletotrichum</taxon>
        <taxon>Colletotrichum orchidearum species complex</taxon>
    </lineage>
</organism>
<keyword evidence="5 10" id="KW-1133">Transmembrane helix</keyword>
<evidence type="ECO:0000256" key="3">
    <source>
        <dbReference type="ARBA" id="ARBA00022792"/>
    </source>
</evidence>
<evidence type="ECO:0000313" key="13">
    <source>
        <dbReference type="Proteomes" id="UP000654918"/>
    </source>
</evidence>
<feature type="compositionally biased region" description="Basic and acidic residues" evidence="11">
    <location>
        <begin position="63"/>
        <end position="72"/>
    </location>
</feature>
<evidence type="ECO:0000256" key="7">
    <source>
        <dbReference type="ARBA" id="ARBA00023128"/>
    </source>
</evidence>
<evidence type="ECO:0000256" key="1">
    <source>
        <dbReference type="ARBA" id="ARBA00007472"/>
    </source>
</evidence>
<keyword evidence="4 10" id="KW-0809">Transit peptide</keyword>
<evidence type="ECO:0000256" key="8">
    <source>
        <dbReference type="ARBA" id="ARBA00023136"/>
    </source>
</evidence>
<comment type="similarity">
    <text evidence="1 10">Belongs to the SHE9 family.</text>
</comment>
<dbReference type="GO" id="GO:0005743">
    <property type="term" value="C:mitochondrial inner membrane"/>
    <property type="evidence" value="ECO:0007669"/>
    <property type="project" value="UniProtKB-SubCell"/>
</dbReference>
<dbReference type="AlphaFoldDB" id="A0A8H6K3M0"/>
<evidence type="ECO:0000256" key="10">
    <source>
        <dbReference type="RuleBase" id="RU364128"/>
    </source>
</evidence>
<evidence type="ECO:0000256" key="4">
    <source>
        <dbReference type="ARBA" id="ARBA00022946"/>
    </source>
</evidence>
<accession>A0A8H6K3M0</accession>
<keyword evidence="2 10" id="KW-0812">Transmembrane</keyword>
<evidence type="ECO:0000256" key="6">
    <source>
        <dbReference type="ARBA" id="ARBA00023054"/>
    </source>
</evidence>
<dbReference type="GO" id="GO:0007007">
    <property type="term" value="P:inner mitochondrial membrane organization"/>
    <property type="evidence" value="ECO:0007669"/>
    <property type="project" value="TreeGrafter"/>
</dbReference>
<evidence type="ECO:0000256" key="11">
    <source>
        <dbReference type="SAM" id="MobiDB-lite"/>
    </source>
</evidence>
<feature type="region of interest" description="Disordered" evidence="11">
    <location>
        <begin position="58"/>
        <end position="118"/>
    </location>
</feature>
<reference evidence="12" key="1">
    <citation type="journal article" date="2020" name="Phytopathology">
        <title>Genome Sequence Resources of Colletotrichum truncatum, C. plurivorum, C. musicola, and C. sojae: Four Species Pathogenic to Soybean (Glycine max).</title>
        <authorList>
            <person name="Rogerio F."/>
            <person name="Boufleur T.R."/>
            <person name="Ciampi-Guillardi M."/>
            <person name="Sukno S.A."/>
            <person name="Thon M.R."/>
            <person name="Massola Junior N.S."/>
            <person name="Baroncelli R."/>
        </authorList>
    </citation>
    <scope>NUCLEOTIDE SEQUENCE</scope>
    <source>
        <strain evidence="12">LFN00145</strain>
    </source>
</reference>
<evidence type="ECO:0000313" key="12">
    <source>
        <dbReference type="EMBL" id="KAF6824098.1"/>
    </source>
</evidence>
<gene>
    <name evidence="12" type="ORF">CPLU01_11027</name>
</gene>
<dbReference type="EMBL" id="WIGO01000199">
    <property type="protein sequence ID" value="KAF6824098.1"/>
    <property type="molecule type" value="Genomic_DNA"/>
</dbReference>
<feature type="transmembrane region" description="Helical" evidence="10">
    <location>
        <begin position="282"/>
        <end position="302"/>
    </location>
</feature>
<name>A0A8H6K3M0_9PEZI</name>
<keyword evidence="13" id="KW-1185">Reference proteome</keyword>
<dbReference type="PANTHER" id="PTHR31961">
    <property type="entry name" value="SENSITIVE TO HIGH EXPRESSION PROTEIN 9, MITOCHONDRIAL"/>
    <property type="match status" value="1"/>
</dbReference>
<keyword evidence="3 10" id="KW-0999">Mitochondrion inner membrane</keyword>
<dbReference type="Proteomes" id="UP000654918">
    <property type="component" value="Unassembled WGS sequence"/>
</dbReference>
<proteinExistence type="inferred from homology"/>
<comment type="caution">
    <text evidence="12">The sequence shown here is derived from an EMBL/GenBank/DDBJ whole genome shotgun (WGS) entry which is preliminary data.</text>
</comment>
<dbReference type="Pfam" id="PF05546">
    <property type="entry name" value="She9_MDM33"/>
    <property type="match status" value="1"/>
</dbReference>
<protein>
    <recommendedName>
        <fullName evidence="10">Sensitive to high expression protein 9, mitochondrial</fullName>
    </recommendedName>
</protein>
<keyword evidence="8 10" id="KW-0472">Membrane</keyword>
<keyword evidence="7 10" id="KW-0496">Mitochondrion</keyword>
<evidence type="ECO:0000256" key="5">
    <source>
        <dbReference type="ARBA" id="ARBA00022989"/>
    </source>
</evidence>
<dbReference type="PANTHER" id="PTHR31961:SF3">
    <property type="entry name" value="SENSITIVE TO HIGH EXPRESSION PROTEIN 9, MITOCHONDRIAL"/>
    <property type="match status" value="1"/>
</dbReference>
<comment type="function">
    <text evidence="9">Required for the maintenance of the structure of the mitochondrial inner membrane. Involved in mitochondrial morphology. Causes growth arrest when highly overexpressed.</text>
</comment>
<dbReference type="InterPro" id="IPR008839">
    <property type="entry name" value="MDM33_fungi"/>
</dbReference>
<comment type="subcellular location">
    <subcellularLocation>
        <location evidence="10">Mitochondrion inner membrane</location>
        <topology evidence="10">Multi-pass membrane protein</topology>
    </subcellularLocation>
</comment>
<evidence type="ECO:0000256" key="9">
    <source>
        <dbReference type="ARBA" id="ARBA00024807"/>
    </source>
</evidence>
<feature type="region of interest" description="Disordered" evidence="11">
    <location>
        <begin position="359"/>
        <end position="385"/>
    </location>
</feature>
<keyword evidence="6" id="KW-0175">Coiled coil</keyword>
<feature type="compositionally biased region" description="Low complexity" evidence="11">
    <location>
        <begin position="73"/>
        <end position="110"/>
    </location>
</feature>
<comment type="subunit">
    <text evidence="10">Homooligomer.</text>
</comment>
<evidence type="ECO:0000256" key="2">
    <source>
        <dbReference type="ARBA" id="ARBA00022692"/>
    </source>
</evidence>
<sequence length="481" mass="51978">MHPIARPATRLVHARIGLRTASALQKWPSAALRLRYNPSTAAAAVRCYSDLPPLPPFITNHPASKEKEEAKKTPSASDSTSSSEPSSETSEHSSSSPSSTTSDPSTTSPKDAPHDPLPAVASKIYTSLPPALSEKLSHLMDTLQTRLMTASTTLNALTGYAPIEVIKHQNTLLEARLAAAQDLVRTARHTYKTTNAGRAATQREVTTLLARKETWSPSDLERFTQLYRQDHSLEQEVAAAAEALTDAEHAEQALGQQLNAGILKRYHEEQIWSDRIRRASTWGTWGLMGVNVLLFLVLQFVAEPWKRRRLVKGVVEQEKAVLEGVTAELAELKAALALRESPEPAIAAAVAAAATEAAAAETEAATEEATPVPAEAEPVAEEAATPEDALLAKVEDPAAQPDLDREVATALEALEHNVPDSQKTWREFLADPALWKARLADLYSERRIDLRMRDASLLALEGAAAGATIAGGLAILLLRRT</sequence>